<feature type="transmembrane region" description="Helical" evidence="6">
    <location>
        <begin position="382"/>
        <end position="401"/>
    </location>
</feature>
<feature type="transmembrane region" description="Helical" evidence="6">
    <location>
        <begin position="413"/>
        <end position="433"/>
    </location>
</feature>
<feature type="transmembrane region" description="Helical" evidence="6">
    <location>
        <begin position="357"/>
        <end position="376"/>
    </location>
</feature>
<feature type="transmembrane region" description="Helical" evidence="6">
    <location>
        <begin position="324"/>
        <end position="345"/>
    </location>
</feature>
<dbReference type="OrthoDB" id="9180265at2"/>
<evidence type="ECO:0000256" key="1">
    <source>
        <dbReference type="ARBA" id="ARBA00004651"/>
    </source>
</evidence>
<feature type="transmembrane region" description="Helical" evidence="6">
    <location>
        <begin position="80"/>
        <end position="102"/>
    </location>
</feature>
<feature type="transmembrane region" description="Helical" evidence="6">
    <location>
        <begin position="210"/>
        <end position="234"/>
    </location>
</feature>
<dbReference type="Pfam" id="PF01943">
    <property type="entry name" value="Polysacc_synt"/>
    <property type="match status" value="1"/>
</dbReference>
<keyword evidence="5 6" id="KW-0472">Membrane</keyword>
<dbReference type="RefSeq" id="WP_087678517.1">
    <property type="nucleotide sequence ID" value="NZ_FUWV01000005.1"/>
</dbReference>
<feature type="transmembrane region" description="Helical" evidence="6">
    <location>
        <begin position="12"/>
        <end position="34"/>
    </location>
</feature>
<evidence type="ECO:0000313" key="7">
    <source>
        <dbReference type="EMBL" id="SJZ57669.1"/>
    </source>
</evidence>
<dbReference type="EMBL" id="FUWV01000005">
    <property type="protein sequence ID" value="SJZ57669.1"/>
    <property type="molecule type" value="Genomic_DNA"/>
</dbReference>
<keyword evidence="2" id="KW-1003">Cell membrane</keyword>
<dbReference type="Proteomes" id="UP000196365">
    <property type="component" value="Unassembled WGS sequence"/>
</dbReference>
<comment type="subcellular location">
    <subcellularLocation>
        <location evidence="1">Cell membrane</location>
        <topology evidence="1">Multi-pass membrane protein</topology>
    </subcellularLocation>
</comment>
<feature type="transmembrane region" description="Helical" evidence="6">
    <location>
        <begin position="108"/>
        <end position="129"/>
    </location>
</feature>
<dbReference type="AlphaFoldDB" id="A0A1T4LSF4"/>
<keyword evidence="4 6" id="KW-1133">Transmembrane helix</keyword>
<evidence type="ECO:0000256" key="6">
    <source>
        <dbReference type="SAM" id="Phobius"/>
    </source>
</evidence>
<feature type="transmembrane region" description="Helical" evidence="6">
    <location>
        <begin position="149"/>
        <end position="170"/>
    </location>
</feature>
<feature type="transmembrane region" description="Helical" evidence="6">
    <location>
        <begin position="176"/>
        <end position="198"/>
    </location>
</feature>
<dbReference type="PANTHER" id="PTHR30250:SF11">
    <property type="entry name" value="O-ANTIGEN TRANSPORTER-RELATED"/>
    <property type="match status" value="1"/>
</dbReference>
<dbReference type="GO" id="GO:0005886">
    <property type="term" value="C:plasma membrane"/>
    <property type="evidence" value="ECO:0007669"/>
    <property type="project" value="UniProtKB-SubCell"/>
</dbReference>
<keyword evidence="3 6" id="KW-0812">Transmembrane</keyword>
<gene>
    <name evidence="7" type="ORF">SAMN02745973_01062</name>
</gene>
<feature type="transmembrane region" description="Helical" evidence="6">
    <location>
        <begin position="49"/>
        <end position="68"/>
    </location>
</feature>
<evidence type="ECO:0000256" key="2">
    <source>
        <dbReference type="ARBA" id="ARBA00022475"/>
    </source>
</evidence>
<evidence type="ECO:0000256" key="3">
    <source>
        <dbReference type="ARBA" id="ARBA00022692"/>
    </source>
</evidence>
<keyword evidence="8" id="KW-1185">Reference proteome</keyword>
<dbReference type="PANTHER" id="PTHR30250">
    <property type="entry name" value="PST FAMILY PREDICTED COLANIC ACID TRANSPORTER"/>
    <property type="match status" value="1"/>
</dbReference>
<dbReference type="InterPro" id="IPR002797">
    <property type="entry name" value="Polysacc_synth"/>
</dbReference>
<evidence type="ECO:0000256" key="4">
    <source>
        <dbReference type="ARBA" id="ARBA00022989"/>
    </source>
</evidence>
<protein>
    <submittedName>
        <fullName evidence="7">Membrane protein involved in the export of O-antigen and teichoic acid</fullName>
    </submittedName>
</protein>
<accession>A0A1T4LSF4</accession>
<feature type="transmembrane region" description="Helical" evidence="6">
    <location>
        <begin position="254"/>
        <end position="277"/>
    </location>
</feature>
<evidence type="ECO:0000256" key="5">
    <source>
        <dbReference type="ARBA" id="ARBA00023136"/>
    </source>
</evidence>
<reference evidence="7 8" key="1">
    <citation type="submission" date="2017-02" db="EMBL/GenBank/DDBJ databases">
        <authorList>
            <person name="Peterson S.W."/>
        </authorList>
    </citation>
    <scope>NUCLEOTIDE SEQUENCE [LARGE SCALE GENOMIC DNA]</scope>
    <source>
        <strain evidence="7 8">DSM 15102</strain>
    </source>
</reference>
<feature type="transmembrane region" description="Helical" evidence="6">
    <location>
        <begin position="297"/>
        <end position="318"/>
    </location>
</feature>
<feature type="transmembrane region" description="Helical" evidence="6">
    <location>
        <begin position="439"/>
        <end position="456"/>
    </location>
</feature>
<evidence type="ECO:0000313" key="8">
    <source>
        <dbReference type="Proteomes" id="UP000196365"/>
    </source>
</evidence>
<dbReference type="InterPro" id="IPR050833">
    <property type="entry name" value="Poly_Biosynth_Transport"/>
</dbReference>
<proteinExistence type="predicted"/>
<name>A0A1T4LSF4_9FIRM</name>
<organism evidence="7 8">
    <name type="scientific">Garciella nitratireducens DSM 15102</name>
    <dbReference type="NCBI Taxonomy" id="1121911"/>
    <lineage>
        <taxon>Bacteria</taxon>
        <taxon>Bacillati</taxon>
        <taxon>Bacillota</taxon>
        <taxon>Clostridia</taxon>
        <taxon>Eubacteriales</taxon>
        <taxon>Eubacteriaceae</taxon>
        <taxon>Garciella</taxon>
    </lineage>
</organism>
<sequence>MKEINNKLALKAGSWYIISNFAVKSISIITTPIFTRLLSTTDFGITNTYSSWLGIFTILGTLDIYSCVQIARHDYNDKEMDAFISSVLSVSSFSTILLYLIIKIFGDTAISFIGLPPILIDIMFLEILFSNAFTILQTRHRAEFKYKEFVILSAMIAILSPILSIVLVSLQNSHLYFGKILGNTIPKIIISIFIFIHIMKKGKCVYKKDYWKYALIISVPLIPHHLSGNILNHFDKIMINQYVSASDTGLYSLAYSYASVLSIAWTSFNQAWTPWFYGKMKEKNIQEIKRFAKPYTIAFSGIFIGMLFLGPEAIKFFAPKEYWGAKWVVPPVLLGLFFQFVYSLYVNVEFYYKKTQFIAIGTVMAAILNIVLNYIFIPRYGYLAASYTTLAGYIAIFVFHYPISKKWDKRDLYGEKFIFSWIFLMIGVTITATIFYNTLFVRIVLLLAVFGILLIRNKNQLLEMIRSLRKK</sequence>